<evidence type="ECO:0000313" key="2">
    <source>
        <dbReference type="Proteomes" id="UP000054549"/>
    </source>
</evidence>
<dbReference type="Proteomes" id="UP000054549">
    <property type="component" value="Unassembled WGS sequence"/>
</dbReference>
<proteinExistence type="predicted"/>
<dbReference type="AlphaFoldDB" id="A0A0C2X7U8"/>
<organism evidence="1 2">
    <name type="scientific">Amanita muscaria (strain Koide BX008)</name>
    <dbReference type="NCBI Taxonomy" id="946122"/>
    <lineage>
        <taxon>Eukaryota</taxon>
        <taxon>Fungi</taxon>
        <taxon>Dikarya</taxon>
        <taxon>Basidiomycota</taxon>
        <taxon>Agaricomycotina</taxon>
        <taxon>Agaricomycetes</taxon>
        <taxon>Agaricomycetidae</taxon>
        <taxon>Agaricales</taxon>
        <taxon>Pluteineae</taxon>
        <taxon>Amanitaceae</taxon>
        <taxon>Amanita</taxon>
    </lineage>
</organism>
<dbReference type="InParanoid" id="A0A0C2X7U8"/>
<dbReference type="SUPFAM" id="SSF81301">
    <property type="entry name" value="Nucleotidyltransferase"/>
    <property type="match status" value="1"/>
</dbReference>
<sequence length="213" mass="24673">MALQVQVKDIRRVARRTVEALEEGGYRCCLFGSAACNLWGMSDRMPNDIDVVVFTNHSQEDIKDYLINANDRFFIVVGNFRVLWYNICWPRLRVKVDILIPGPEPMGIPYVPEGAIVPSSSGIPVIPFLLLLILKVQGWRHHRTSFKNKDRAKIPQDEVDIKQLLLMLDSDDDHLNRFGWLPQWFVENAYELIGAYIKKFPRTRAWRSIGFDV</sequence>
<evidence type="ECO:0000313" key="1">
    <source>
        <dbReference type="EMBL" id="KIL64843.1"/>
    </source>
</evidence>
<dbReference type="OrthoDB" id="3133286at2759"/>
<keyword evidence="2" id="KW-1185">Reference proteome</keyword>
<name>A0A0C2X7U8_AMAMK</name>
<reference evidence="1 2" key="1">
    <citation type="submission" date="2014-04" db="EMBL/GenBank/DDBJ databases">
        <title>Evolutionary Origins and Diversification of the Mycorrhizal Mutualists.</title>
        <authorList>
            <consortium name="DOE Joint Genome Institute"/>
            <consortium name="Mycorrhizal Genomics Consortium"/>
            <person name="Kohler A."/>
            <person name="Kuo A."/>
            <person name="Nagy L.G."/>
            <person name="Floudas D."/>
            <person name="Copeland A."/>
            <person name="Barry K.W."/>
            <person name="Cichocki N."/>
            <person name="Veneault-Fourrey C."/>
            <person name="LaButti K."/>
            <person name="Lindquist E.A."/>
            <person name="Lipzen A."/>
            <person name="Lundell T."/>
            <person name="Morin E."/>
            <person name="Murat C."/>
            <person name="Riley R."/>
            <person name="Ohm R."/>
            <person name="Sun H."/>
            <person name="Tunlid A."/>
            <person name="Henrissat B."/>
            <person name="Grigoriev I.V."/>
            <person name="Hibbett D.S."/>
            <person name="Martin F."/>
        </authorList>
    </citation>
    <scope>NUCLEOTIDE SEQUENCE [LARGE SCALE GENOMIC DNA]</scope>
    <source>
        <strain evidence="1 2">Koide BX008</strain>
    </source>
</reference>
<dbReference type="HOGENOM" id="CLU_047728_0_0_1"/>
<dbReference type="EMBL" id="KN818246">
    <property type="protein sequence ID" value="KIL64843.1"/>
    <property type="molecule type" value="Genomic_DNA"/>
</dbReference>
<protein>
    <submittedName>
        <fullName evidence="1">Uncharacterized protein</fullName>
    </submittedName>
</protein>
<dbReference type="Gene3D" id="3.30.460.40">
    <property type="match status" value="1"/>
</dbReference>
<accession>A0A0C2X7U8</accession>
<dbReference type="InterPro" id="IPR043519">
    <property type="entry name" value="NT_sf"/>
</dbReference>
<gene>
    <name evidence="1" type="ORF">M378DRAFT_162691</name>
</gene>